<feature type="region of interest" description="Disordered" evidence="1">
    <location>
        <begin position="93"/>
        <end position="129"/>
    </location>
</feature>
<dbReference type="AlphaFoldDB" id="A0A835DXM5"/>
<comment type="caution">
    <text evidence="2">The sequence shown here is derived from an EMBL/GenBank/DDBJ whole genome shotgun (WGS) entry which is preliminary data.</text>
</comment>
<name>A0A835DXM5_9POAL</name>
<proteinExistence type="predicted"/>
<organism evidence="2 3">
    <name type="scientific">Digitaria exilis</name>
    <dbReference type="NCBI Taxonomy" id="1010633"/>
    <lineage>
        <taxon>Eukaryota</taxon>
        <taxon>Viridiplantae</taxon>
        <taxon>Streptophyta</taxon>
        <taxon>Embryophyta</taxon>
        <taxon>Tracheophyta</taxon>
        <taxon>Spermatophyta</taxon>
        <taxon>Magnoliopsida</taxon>
        <taxon>Liliopsida</taxon>
        <taxon>Poales</taxon>
        <taxon>Poaceae</taxon>
        <taxon>PACMAD clade</taxon>
        <taxon>Panicoideae</taxon>
        <taxon>Panicodae</taxon>
        <taxon>Paniceae</taxon>
        <taxon>Anthephorinae</taxon>
        <taxon>Digitaria</taxon>
    </lineage>
</organism>
<sequence length="129" mass="14557">MSTGDDDSSEANKEDWPEMVQRQQGHWAIEDYQHLGLGWSIKGPFDESVLLWHIATDFCFYSRPRNLFTTAYDELKEILGDCEPAPFLSAPHVIHGDGELDRPAAQGGASNSKLPLLGREQQHRSIDDF</sequence>
<protein>
    <submittedName>
        <fullName evidence="2">Uncharacterized protein</fullName>
    </submittedName>
</protein>
<dbReference type="OrthoDB" id="1689146at2759"/>
<keyword evidence="3" id="KW-1185">Reference proteome</keyword>
<dbReference type="Proteomes" id="UP000636709">
    <property type="component" value="Unassembled WGS sequence"/>
</dbReference>
<feature type="region of interest" description="Disordered" evidence="1">
    <location>
        <begin position="1"/>
        <end position="22"/>
    </location>
</feature>
<reference evidence="2" key="1">
    <citation type="submission" date="2020-07" db="EMBL/GenBank/DDBJ databases">
        <title>Genome sequence and genetic diversity analysis of an under-domesticated orphan crop, white fonio (Digitaria exilis).</title>
        <authorList>
            <person name="Bennetzen J.L."/>
            <person name="Chen S."/>
            <person name="Ma X."/>
            <person name="Wang X."/>
            <person name="Yssel A.E.J."/>
            <person name="Chaluvadi S.R."/>
            <person name="Johnson M."/>
            <person name="Gangashetty P."/>
            <person name="Hamidou F."/>
            <person name="Sanogo M.D."/>
            <person name="Zwaenepoel A."/>
            <person name="Wallace J."/>
            <person name="Van De Peer Y."/>
            <person name="Van Deynze A."/>
        </authorList>
    </citation>
    <scope>NUCLEOTIDE SEQUENCE</scope>
    <source>
        <tissue evidence="2">Leaves</tissue>
    </source>
</reference>
<evidence type="ECO:0000256" key="1">
    <source>
        <dbReference type="SAM" id="MobiDB-lite"/>
    </source>
</evidence>
<gene>
    <name evidence="2" type="ORF">HU200_065303</name>
</gene>
<evidence type="ECO:0000313" key="3">
    <source>
        <dbReference type="Proteomes" id="UP000636709"/>
    </source>
</evidence>
<evidence type="ECO:0000313" key="2">
    <source>
        <dbReference type="EMBL" id="KAF8647666.1"/>
    </source>
</evidence>
<feature type="compositionally biased region" description="Basic and acidic residues" evidence="1">
    <location>
        <begin position="120"/>
        <end position="129"/>
    </location>
</feature>
<dbReference type="EMBL" id="JACEFO010002840">
    <property type="protein sequence ID" value="KAF8647666.1"/>
    <property type="molecule type" value="Genomic_DNA"/>
</dbReference>
<accession>A0A835DXM5</accession>